<feature type="domain" description="SH3" evidence="4">
    <location>
        <begin position="532"/>
        <end position="591"/>
    </location>
</feature>
<dbReference type="InterPro" id="IPR027267">
    <property type="entry name" value="AH/BAR_dom_sf"/>
</dbReference>
<dbReference type="GO" id="GO:0006897">
    <property type="term" value="P:endocytosis"/>
    <property type="evidence" value="ECO:0007669"/>
    <property type="project" value="InterPro"/>
</dbReference>
<dbReference type="Gene3D" id="2.30.30.40">
    <property type="entry name" value="SH3 Domains"/>
    <property type="match status" value="1"/>
</dbReference>
<dbReference type="OMA" id="HVHPKEM"/>
<evidence type="ECO:0000259" key="4">
    <source>
        <dbReference type="PROSITE" id="PS50002"/>
    </source>
</evidence>
<dbReference type="GO" id="GO:1990528">
    <property type="term" value="C:Rvs161p-Rvs167p complex"/>
    <property type="evidence" value="ECO:0007669"/>
    <property type="project" value="TreeGrafter"/>
</dbReference>
<dbReference type="SUPFAM" id="SSF103657">
    <property type="entry name" value="BAR/IMD domain-like"/>
    <property type="match status" value="1"/>
</dbReference>
<dbReference type="GeneID" id="5129285"/>
<dbReference type="GO" id="GO:0043332">
    <property type="term" value="C:mating projection tip"/>
    <property type="evidence" value="ECO:0007669"/>
    <property type="project" value="TreeGrafter"/>
</dbReference>
<dbReference type="GO" id="GO:0031097">
    <property type="term" value="C:medial cortex"/>
    <property type="evidence" value="ECO:0007669"/>
    <property type="project" value="TreeGrafter"/>
</dbReference>
<dbReference type="KEGG" id="pgu:PGUG_00273"/>
<dbReference type="HOGENOM" id="CLU_030036_0_0_1"/>
<keyword evidence="6" id="KW-1185">Reference proteome</keyword>
<dbReference type="InterPro" id="IPR036028">
    <property type="entry name" value="SH3-like_dom_sf"/>
</dbReference>
<dbReference type="VEuPathDB" id="FungiDB:PGUG_00273"/>
<dbReference type="eggNOG" id="ENOG502T2HC">
    <property type="taxonomic scope" value="Eukaryota"/>
</dbReference>
<dbReference type="PANTHER" id="PTHR47174">
    <property type="entry name" value="BRIDGING INTEGRATOR 3"/>
    <property type="match status" value="1"/>
</dbReference>
<dbReference type="STRING" id="294746.A5DAG8"/>
<proteinExistence type="predicted"/>
<dbReference type="PANTHER" id="PTHR47174:SF1">
    <property type="entry name" value="REDUCED VIABILITY UPON STARVATION PROTEIN 167"/>
    <property type="match status" value="1"/>
</dbReference>
<dbReference type="CDD" id="cd11885">
    <property type="entry name" value="SH3_SH3TC"/>
    <property type="match status" value="1"/>
</dbReference>
<evidence type="ECO:0000256" key="2">
    <source>
        <dbReference type="PROSITE-ProRule" id="PRU00192"/>
    </source>
</evidence>
<dbReference type="InterPro" id="IPR046982">
    <property type="entry name" value="BIN3/RVS161-like"/>
</dbReference>
<dbReference type="Pfam" id="PF00018">
    <property type="entry name" value="SH3_1"/>
    <property type="match status" value="1"/>
</dbReference>
<evidence type="ECO:0000313" key="5">
    <source>
        <dbReference type="EMBL" id="EDK36175.2"/>
    </source>
</evidence>
<dbReference type="SUPFAM" id="SSF50044">
    <property type="entry name" value="SH3-domain"/>
    <property type="match status" value="1"/>
</dbReference>
<keyword evidence="1 2" id="KW-0728">SH3 domain</keyword>
<reference evidence="5 6" key="1">
    <citation type="journal article" date="2009" name="Nature">
        <title>Evolution of pathogenicity and sexual reproduction in eight Candida genomes.</title>
        <authorList>
            <person name="Butler G."/>
            <person name="Rasmussen M.D."/>
            <person name="Lin M.F."/>
            <person name="Santos M.A."/>
            <person name="Sakthikumar S."/>
            <person name="Munro C.A."/>
            <person name="Rheinbay E."/>
            <person name="Grabherr M."/>
            <person name="Forche A."/>
            <person name="Reedy J.L."/>
            <person name="Agrafioti I."/>
            <person name="Arnaud M.B."/>
            <person name="Bates S."/>
            <person name="Brown A.J."/>
            <person name="Brunke S."/>
            <person name="Costanzo M.C."/>
            <person name="Fitzpatrick D.A."/>
            <person name="de Groot P.W."/>
            <person name="Harris D."/>
            <person name="Hoyer L.L."/>
            <person name="Hube B."/>
            <person name="Klis F.M."/>
            <person name="Kodira C."/>
            <person name="Lennard N."/>
            <person name="Logue M.E."/>
            <person name="Martin R."/>
            <person name="Neiman A.M."/>
            <person name="Nikolaou E."/>
            <person name="Quail M.A."/>
            <person name="Quinn J."/>
            <person name="Santos M.C."/>
            <person name="Schmitzberger F.F."/>
            <person name="Sherlock G."/>
            <person name="Shah P."/>
            <person name="Silverstein K.A."/>
            <person name="Skrzypek M.S."/>
            <person name="Soll D."/>
            <person name="Staggs R."/>
            <person name="Stansfield I."/>
            <person name="Stumpf M.P."/>
            <person name="Sudbery P.E."/>
            <person name="Srikantha T."/>
            <person name="Zeng Q."/>
            <person name="Berman J."/>
            <person name="Berriman M."/>
            <person name="Heitman J."/>
            <person name="Gow N.A."/>
            <person name="Lorenz M.C."/>
            <person name="Birren B.W."/>
            <person name="Kellis M."/>
            <person name="Cuomo C.A."/>
        </authorList>
    </citation>
    <scope>NUCLEOTIDE SEQUENCE [LARGE SCALE GENOMIC DNA]</scope>
    <source>
        <strain evidence="6">ATCC 6260 / CBS 566 / DSM 6381 / JCM 1539 / NBRC 10279 / NRRL Y-324</strain>
    </source>
</reference>
<sequence length="591" mass="67836">MSVQKIKSNMNVFGSAVSDKIRHHHSQFSNEDEIILHYRNDIKQSISGLKFIVSQMHRLSKNHWNKLFKTNLKICKQFIDLIGDNSLHFEDIEKYYHQFDAWQAEETVPSVHPKERQFLIESVNHQLRNYSLTIQQLRDRVVGEWDYHAESMKIRVGEMIGYLKSILQLIKKRNKKKSNYDKIHNKVDKLMKKTTELEPKERKQLEALDHELLEAGRIFTRIDEKLKAILPHSLSLLDEFVENITKITFCKQLDLYQDIDASLRYFGEFQGLLDTKEKAPHIPQLDKIEDLWNEAVTPTRLQIESFISIIHNKRPELLDTEIDDQDKTSKLSNAWTKVTNKVVDKNHVVKAKDEKNGIFTDYLEADALQSFEKFNNPKYNISETYHPHKIIKADDITPPQSAVAAPPLPPRTNTARKSVIPQFHNGPPVPRRHNSQWFVPADNDSDSDSASISSASSISSFSSVSSLPTESTMRDDDYNKNVSKLYNSAKNEITEAPITAELPDLGHHRVPANITERLFSLSVYFAKLVDAADGTTKTAKFDFDGVEPGDLSFRKGDVVSIAYDLGTSKWLVGYMKGKDDMRVGFVPSNYF</sequence>
<evidence type="ECO:0000256" key="1">
    <source>
        <dbReference type="ARBA" id="ARBA00022443"/>
    </source>
</evidence>
<gene>
    <name evidence="5" type="ORF">PGUG_00273</name>
</gene>
<organism evidence="5 6">
    <name type="scientific">Meyerozyma guilliermondii (strain ATCC 6260 / CBS 566 / DSM 6381 / JCM 1539 / NBRC 10279 / NRRL Y-324)</name>
    <name type="common">Yeast</name>
    <name type="synonym">Candida guilliermondii</name>
    <dbReference type="NCBI Taxonomy" id="294746"/>
    <lineage>
        <taxon>Eukaryota</taxon>
        <taxon>Fungi</taxon>
        <taxon>Dikarya</taxon>
        <taxon>Ascomycota</taxon>
        <taxon>Saccharomycotina</taxon>
        <taxon>Pichiomycetes</taxon>
        <taxon>Debaryomycetaceae</taxon>
        <taxon>Meyerozyma</taxon>
    </lineage>
</organism>
<dbReference type="RefSeq" id="XP_001486896.2">
    <property type="nucleotide sequence ID" value="XM_001486846.1"/>
</dbReference>
<dbReference type="AlphaFoldDB" id="A5DAG8"/>
<dbReference type="PRINTS" id="PR00452">
    <property type="entry name" value="SH3DOMAIN"/>
</dbReference>
<dbReference type="OrthoDB" id="10255128at2759"/>
<dbReference type="GO" id="GO:0008289">
    <property type="term" value="F:lipid binding"/>
    <property type="evidence" value="ECO:0007669"/>
    <property type="project" value="TreeGrafter"/>
</dbReference>
<dbReference type="GO" id="GO:0051666">
    <property type="term" value="P:actin cortical patch localization"/>
    <property type="evidence" value="ECO:0007669"/>
    <property type="project" value="InterPro"/>
</dbReference>
<protein>
    <recommendedName>
        <fullName evidence="4">SH3 domain-containing protein</fullName>
    </recommendedName>
</protein>
<dbReference type="GO" id="GO:0030479">
    <property type="term" value="C:actin cortical patch"/>
    <property type="evidence" value="ECO:0007669"/>
    <property type="project" value="TreeGrafter"/>
</dbReference>
<dbReference type="GO" id="GO:0097320">
    <property type="term" value="P:plasma membrane tubulation"/>
    <property type="evidence" value="ECO:0007669"/>
    <property type="project" value="TreeGrafter"/>
</dbReference>
<dbReference type="SMART" id="SM00326">
    <property type="entry name" value="SH3"/>
    <property type="match status" value="1"/>
</dbReference>
<evidence type="ECO:0000313" key="6">
    <source>
        <dbReference type="Proteomes" id="UP000001997"/>
    </source>
</evidence>
<accession>A5DAG8</accession>
<name>A5DAG8_PICGU</name>
<dbReference type="InterPro" id="IPR001452">
    <property type="entry name" value="SH3_domain"/>
</dbReference>
<dbReference type="Gene3D" id="1.20.1270.60">
    <property type="entry name" value="Arfaptin homology (AH) domain/BAR domain"/>
    <property type="match status" value="1"/>
</dbReference>
<dbReference type="InParanoid" id="A5DAG8"/>
<dbReference type="EMBL" id="CH408155">
    <property type="protein sequence ID" value="EDK36175.2"/>
    <property type="molecule type" value="Genomic_DNA"/>
</dbReference>
<evidence type="ECO:0000256" key="3">
    <source>
        <dbReference type="SAM" id="MobiDB-lite"/>
    </source>
</evidence>
<dbReference type="PROSITE" id="PS50002">
    <property type="entry name" value="SH3"/>
    <property type="match status" value="1"/>
</dbReference>
<dbReference type="CDD" id="cd07599">
    <property type="entry name" value="BAR_Rvs167p"/>
    <property type="match status" value="1"/>
</dbReference>
<dbReference type="Proteomes" id="UP000001997">
    <property type="component" value="Unassembled WGS sequence"/>
</dbReference>
<feature type="region of interest" description="Disordered" evidence="3">
    <location>
        <begin position="399"/>
        <end position="452"/>
    </location>
</feature>